<proteinExistence type="predicted"/>
<sequence>MSSCRVRIMLPGADYPVFSNPPKHCKFLAFTYITFAPGYLFKIWLQLISLLCCSNFQSVRK</sequence>
<dbReference type="HOGENOM" id="CLU_2924069_0_0_1"/>
<evidence type="ECO:0000313" key="3">
    <source>
        <dbReference type="Proteomes" id="UP000001312"/>
    </source>
</evidence>
<keyword evidence="1" id="KW-0472">Membrane</keyword>
<dbReference type="EMBL" id="CH476622">
    <property type="protein sequence ID" value="EDN96971.1"/>
    <property type="molecule type" value="Genomic_DNA"/>
</dbReference>
<dbReference type="KEGG" id="ssl:SS1G_01899"/>
<keyword evidence="1" id="KW-1133">Transmembrane helix</keyword>
<evidence type="ECO:0000256" key="1">
    <source>
        <dbReference type="SAM" id="Phobius"/>
    </source>
</evidence>
<protein>
    <submittedName>
        <fullName evidence="2">Uncharacterized protein</fullName>
    </submittedName>
</protein>
<dbReference type="GeneID" id="5494134"/>
<feature type="transmembrane region" description="Helical" evidence="1">
    <location>
        <begin position="27"/>
        <end position="53"/>
    </location>
</feature>
<gene>
    <name evidence="2" type="ORF">SS1G_01899</name>
</gene>
<dbReference type="RefSeq" id="XP_001597703.1">
    <property type="nucleotide sequence ID" value="XM_001597653.1"/>
</dbReference>
<accession>A7E9B9</accession>
<keyword evidence="3" id="KW-1185">Reference proteome</keyword>
<dbReference type="InParanoid" id="A7E9B9"/>
<name>A7E9B9_SCLS1</name>
<reference evidence="3" key="1">
    <citation type="journal article" date="2011" name="PLoS Genet.">
        <title>Genomic analysis of the necrotrophic fungal pathogens Sclerotinia sclerotiorum and Botrytis cinerea.</title>
        <authorList>
            <person name="Amselem J."/>
            <person name="Cuomo C.A."/>
            <person name="van Kan J.A."/>
            <person name="Viaud M."/>
            <person name="Benito E.P."/>
            <person name="Couloux A."/>
            <person name="Coutinho P.M."/>
            <person name="de Vries R.P."/>
            <person name="Dyer P.S."/>
            <person name="Fillinger S."/>
            <person name="Fournier E."/>
            <person name="Gout L."/>
            <person name="Hahn M."/>
            <person name="Kohn L."/>
            <person name="Lapalu N."/>
            <person name="Plummer K.M."/>
            <person name="Pradier J.M."/>
            <person name="Quevillon E."/>
            <person name="Sharon A."/>
            <person name="Simon A."/>
            <person name="ten Have A."/>
            <person name="Tudzynski B."/>
            <person name="Tudzynski P."/>
            <person name="Wincker P."/>
            <person name="Andrew M."/>
            <person name="Anthouard V."/>
            <person name="Beever R.E."/>
            <person name="Beffa R."/>
            <person name="Benoit I."/>
            <person name="Bouzid O."/>
            <person name="Brault B."/>
            <person name="Chen Z."/>
            <person name="Choquer M."/>
            <person name="Collemare J."/>
            <person name="Cotton P."/>
            <person name="Danchin E.G."/>
            <person name="Da Silva C."/>
            <person name="Gautier A."/>
            <person name="Giraud C."/>
            <person name="Giraud T."/>
            <person name="Gonzalez C."/>
            <person name="Grossetete S."/>
            <person name="Guldener U."/>
            <person name="Henrissat B."/>
            <person name="Howlett B.J."/>
            <person name="Kodira C."/>
            <person name="Kretschmer M."/>
            <person name="Lappartient A."/>
            <person name="Leroch M."/>
            <person name="Levis C."/>
            <person name="Mauceli E."/>
            <person name="Neuveglise C."/>
            <person name="Oeser B."/>
            <person name="Pearson M."/>
            <person name="Poulain J."/>
            <person name="Poussereau N."/>
            <person name="Quesneville H."/>
            <person name="Rascle C."/>
            <person name="Schumacher J."/>
            <person name="Segurens B."/>
            <person name="Sexton A."/>
            <person name="Silva E."/>
            <person name="Sirven C."/>
            <person name="Soanes D.M."/>
            <person name="Talbot N.J."/>
            <person name="Templeton M."/>
            <person name="Yandava C."/>
            <person name="Yarden O."/>
            <person name="Zeng Q."/>
            <person name="Rollins J.A."/>
            <person name="Lebrun M.H."/>
            <person name="Dickman M."/>
        </authorList>
    </citation>
    <scope>NUCLEOTIDE SEQUENCE [LARGE SCALE GENOMIC DNA]</scope>
    <source>
        <strain evidence="3">ATCC 18683 / 1980 / Ss-1</strain>
    </source>
</reference>
<dbReference type="AlphaFoldDB" id="A7E9B9"/>
<dbReference type="Proteomes" id="UP000001312">
    <property type="component" value="Unassembled WGS sequence"/>
</dbReference>
<keyword evidence="1" id="KW-0812">Transmembrane</keyword>
<organism evidence="2 3">
    <name type="scientific">Sclerotinia sclerotiorum (strain ATCC 18683 / 1980 / Ss-1)</name>
    <name type="common">White mold</name>
    <name type="synonym">Whetzelinia sclerotiorum</name>
    <dbReference type="NCBI Taxonomy" id="665079"/>
    <lineage>
        <taxon>Eukaryota</taxon>
        <taxon>Fungi</taxon>
        <taxon>Dikarya</taxon>
        <taxon>Ascomycota</taxon>
        <taxon>Pezizomycotina</taxon>
        <taxon>Leotiomycetes</taxon>
        <taxon>Helotiales</taxon>
        <taxon>Sclerotiniaceae</taxon>
        <taxon>Sclerotinia</taxon>
    </lineage>
</organism>
<evidence type="ECO:0000313" key="2">
    <source>
        <dbReference type="EMBL" id="EDN96971.1"/>
    </source>
</evidence>